<evidence type="ECO:0000256" key="2">
    <source>
        <dbReference type="ARBA" id="ARBA00010651"/>
    </source>
</evidence>
<name>A0AAD9PCR9_RIDPI</name>
<protein>
    <recommendedName>
        <fullName evidence="12">Rieske domain-containing protein</fullName>
    </recommendedName>
</protein>
<evidence type="ECO:0000256" key="1">
    <source>
        <dbReference type="ARBA" id="ARBA00004167"/>
    </source>
</evidence>
<feature type="domain" description="Rieske" evidence="12">
    <location>
        <begin position="193"/>
        <end position="279"/>
    </location>
</feature>
<evidence type="ECO:0000256" key="5">
    <source>
        <dbReference type="ARBA" id="ARBA00022723"/>
    </source>
</evidence>
<keyword evidence="3" id="KW-0812">Transmembrane</keyword>
<keyword evidence="8" id="KW-0411">Iron-sulfur</keyword>
<dbReference type="InterPro" id="IPR006317">
    <property type="entry name" value="Ubiquinol_cyt_c_Rdtase_Fe-S-su"/>
</dbReference>
<keyword evidence="9" id="KW-0472">Membrane</keyword>
<dbReference type="SUPFAM" id="SSF81502">
    <property type="entry name" value="ISP transmembrane anchor"/>
    <property type="match status" value="1"/>
</dbReference>
<evidence type="ECO:0000256" key="10">
    <source>
        <dbReference type="ARBA" id="ARBA00023157"/>
    </source>
</evidence>
<reference evidence="13" key="1">
    <citation type="journal article" date="2023" name="Mol. Biol. Evol.">
        <title>Third-Generation Sequencing Reveals the Adaptive Role of the Epigenome in Three Deep-Sea Polychaetes.</title>
        <authorList>
            <person name="Perez M."/>
            <person name="Aroh O."/>
            <person name="Sun Y."/>
            <person name="Lan Y."/>
            <person name="Juniper S.K."/>
            <person name="Young C.R."/>
            <person name="Angers B."/>
            <person name="Qian P.Y."/>
        </authorList>
    </citation>
    <scope>NUCLEOTIDE SEQUENCE</scope>
    <source>
        <strain evidence="13">R07B-5</strain>
    </source>
</reference>
<evidence type="ECO:0000259" key="12">
    <source>
        <dbReference type="PROSITE" id="PS51296"/>
    </source>
</evidence>
<organism evidence="13 14">
    <name type="scientific">Ridgeia piscesae</name>
    <name type="common">Tubeworm</name>
    <dbReference type="NCBI Taxonomy" id="27915"/>
    <lineage>
        <taxon>Eukaryota</taxon>
        <taxon>Metazoa</taxon>
        <taxon>Spiralia</taxon>
        <taxon>Lophotrochozoa</taxon>
        <taxon>Annelida</taxon>
        <taxon>Polychaeta</taxon>
        <taxon>Sedentaria</taxon>
        <taxon>Canalipalpata</taxon>
        <taxon>Sabellida</taxon>
        <taxon>Siboglinidae</taxon>
        <taxon>Ridgeia</taxon>
    </lineage>
</organism>
<dbReference type="GO" id="GO:0051537">
    <property type="term" value="F:2 iron, 2 sulfur cluster binding"/>
    <property type="evidence" value="ECO:0007669"/>
    <property type="project" value="UniProtKB-KW"/>
</dbReference>
<dbReference type="InterPro" id="IPR036922">
    <property type="entry name" value="Rieske_2Fe-2S_sf"/>
</dbReference>
<dbReference type="PRINTS" id="PR00162">
    <property type="entry name" value="RIESKE"/>
</dbReference>
<dbReference type="GO" id="GO:0008121">
    <property type="term" value="F:quinol-cytochrome-c reductase activity"/>
    <property type="evidence" value="ECO:0007669"/>
    <property type="project" value="InterPro"/>
</dbReference>
<dbReference type="CDD" id="cd03470">
    <property type="entry name" value="Rieske_cytochrome_bc1"/>
    <property type="match status" value="1"/>
</dbReference>
<dbReference type="SUPFAM" id="SSF50022">
    <property type="entry name" value="ISP domain"/>
    <property type="match status" value="1"/>
</dbReference>
<evidence type="ECO:0000256" key="6">
    <source>
        <dbReference type="ARBA" id="ARBA00022989"/>
    </source>
</evidence>
<dbReference type="InterPro" id="IPR005805">
    <property type="entry name" value="Rieske_Fe-S_prot_C"/>
</dbReference>
<dbReference type="InterPro" id="IPR017941">
    <property type="entry name" value="Rieske_2Fe-2S"/>
</dbReference>
<dbReference type="NCBIfam" id="TIGR01416">
    <property type="entry name" value="Rieske_proteo"/>
    <property type="match status" value="1"/>
</dbReference>
<proteinExistence type="inferred from homology"/>
<keyword evidence="10" id="KW-1015">Disulfide bond</keyword>
<keyword evidence="5" id="KW-0479">Metal-binding</keyword>
<evidence type="ECO:0000256" key="9">
    <source>
        <dbReference type="ARBA" id="ARBA00023136"/>
    </source>
</evidence>
<dbReference type="Pfam" id="PF02921">
    <property type="entry name" value="UCR_TM"/>
    <property type="match status" value="1"/>
</dbReference>
<accession>A0AAD9PCR9</accession>
<dbReference type="FunFam" id="2.102.10.10:FF:000001">
    <property type="entry name" value="Cytochrome b-c1 complex subunit Rieske, mitochondrial"/>
    <property type="match status" value="1"/>
</dbReference>
<keyword evidence="14" id="KW-1185">Reference proteome</keyword>
<sequence length="281" mass="31200">MLSVAKISSRISVSATSSIVPSQLAPIIIPFALKKKVLLQSRPEKFDCYGLYGRLPKRGVMETRSTTLGFGPGNIWQHRLYSTHNDLPFPEESFNNYRRDSTKLTKSSRSPSDISRKLFTYAILAGGLVPATYGAKTAVWQYVMSMSATADVLALSKVEIKLDDISEGTNLTLKWRNKPLFVRHRTAEEIARMEAVNVSELRDQETDADRVQRPEWLIVLGICTHLGCVPLANAGEYEGGYYCPCHGSHYDASGRIRKGPAPTNMETPEYFFSGDSTVVVG</sequence>
<dbReference type="GO" id="GO:0016020">
    <property type="term" value="C:membrane"/>
    <property type="evidence" value="ECO:0007669"/>
    <property type="project" value="UniProtKB-SubCell"/>
</dbReference>
<evidence type="ECO:0000256" key="11">
    <source>
        <dbReference type="ARBA" id="ARBA00034078"/>
    </source>
</evidence>
<dbReference type="Pfam" id="PF00355">
    <property type="entry name" value="Rieske"/>
    <property type="match status" value="1"/>
</dbReference>
<gene>
    <name evidence="13" type="ORF">NP493_36g06031</name>
</gene>
<evidence type="ECO:0000313" key="14">
    <source>
        <dbReference type="Proteomes" id="UP001209878"/>
    </source>
</evidence>
<evidence type="ECO:0000256" key="8">
    <source>
        <dbReference type="ARBA" id="ARBA00023014"/>
    </source>
</evidence>
<comment type="caution">
    <text evidence="13">The sequence shown here is derived from an EMBL/GenBank/DDBJ whole genome shotgun (WGS) entry which is preliminary data.</text>
</comment>
<dbReference type="PROSITE" id="PS51296">
    <property type="entry name" value="RIESKE"/>
    <property type="match status" value="1"/>
</dbReference>
<keyword evidence="6" id="KW-1133">Transmembrane helix</keyword>
<keyword evidence="4" id="KW-0001">2Fe-2S</keyword>
<dbReference type="InterPro" id="IPR037008">
    <property type="entry name" value="bc1_Rieske_TM_sf"/>
</dbReference>
<evidence type="ECO:0000256" key="4">
    <source>
        <dbReference type="ARBA" id="ARBA00022714"/>
    </source>
</evidence>
<dbReference type="GO" id="GO:0046872">
    <property type="term" value="F:metal ion binding"/>
    <property type="evidence" value="ECO:0007669"/>
    <property type="project" value="UniProtKB-KW"/>
</dbReference>
<dbReference type="AlphaFoldDB" id="A0AAD9PCR9"/>
<evidence type="ECO:0000256" key="7">
    <source>
        <dbReference type="ARBA" id="ARBA00023004"/>
    </source>
</evidence>
<dbReference type="Proteomes" id="UP001209878">
    <property type="component" value="Unassembled WGS sequence"/>
</dbReference>
<comment type="subcellular location">
    <subcellularLocation>
        <location evidence="1">Membrane</location>
        <topology evidence="1">Single-pass membrane protein</topology>
    </subcellularLocation>
</comment>
<keyword evidence="7" id="KW-0408">Iron</keyword>
<comment type="similarity">
    <text evidence="2">Belongs to the Rieske iron-sulfur protein family.</text>
</comment>
<dbReference type="EMBL" id="JAODUO010000036">
    <property type="protein sequence ID" value="KAK2192255.1"/>
    <property type="molecule type" value="Genomic_DNA"/>
</dbReference>
<dbReference type="PANTHER" id="PTHR10134">
    <property type="entry name" value="CYTOCHROME B-C1 COMPLEX SUBUNIT RIESKE, MITOCHONDRIAL"/>
    <property type="match status" value="1"/>
</dbReference>
<comment type="cofactor">
    <cofactor evidence="11">
        <name>[2Fe-2S] cluster</name>
        <dbReference type="ChEBI" id="CHEBI:190135"/>
    </cofactor>
</comment>
<dbReference type="InterPro" id="IPR014349">
    <property type="entry name" value="Rieske_Fe-S_prot"/>
</dbReference>
<dbReference type="Gene3D" id="2.102.10.10">
    <property type="entry name" value="Rieske [2Fe-2S] iron-sulphur domain"/>
    <property type="match status" value="1"/>
</dbReference>
<evidence type="ECO:0000313" key="13">
    <source>
        <dbReference type="EMBL" id="KAK2192255.1"/>
    </source>
</evidence>
<dbReference type="InterPro" id="IPR004192">
    <property type="entry name" value="Rieske_TM"/>
</dbReference>
<dbReference type="Gene3D" id="1.20.5.270">
    <property type="entry name" value="Ubiquinol cytochrome reductase, transmembrane domain"/>
    <property type="match status" value="1"/>
</dbReference>
<evidence type="ECO:0000256" key="3">
    <source>
        <dbReference type="ARBA" id="ARBA00022692"/>
    </source>
</evidence>